<dbReference type="GO" id="GO:0005886">
    <property type="term" value="C:plasma membrane"/>
    <property type="evidence" value="ECO:0007669"/>
    <property type="project" value="UniProtKB-SubCell"/>
</dbReference>
<evidence type="ECO:0000256" key="4">
    <source>
        <dbReference type="ARBA" id="ARBA00022692"/>
    </source>
</evidence>
<dbReference type="InterPro" id="IPR011527">
    <property type="entry name" value="ABC1_TM_dom"/>
</dbReference>
<dbReference type="AlphaFoldDB" id="A0A9E7DCE1"/>
<dbReference type="InterPro" id="IPR036640">
    <property type="entry name" value="ABC1_TM_sf"/>
</dbReference>
<comment type="similarity">
    <text evidence="9">Belongs to the ABC transporter superfamily. Lipid exporter (TC 3.A.1.106) family.</text>
</comment>
<evidence type="ECO:0000256" key="3">
    <source>
        <dbReference type="ARBA" id="ARBA00022475"/>
    </source>
</evidence>
<keyword evidence="5" id="KW-0547">Nucleotide-binding</keyword>
<dbReference type="SMART" id="SM00382">
    <property type="entry name" value="AAA"/>
    <property type="match status" value="1"/>
</dbReference>
<evidence type="ECO:0000256" key="5">
    <source>
        <dbReference type="ARBA" id="ARBA00022741"/>
    </source>
</evidence>
<evidence type="ECO:0000256" key="2">
    <source>
        <dbReference type="ARBA" id="ARBA00022448"/>
    </source>
</evidence>
<name>A0A9E7DCE1_9ACTO</name>
<dbReference type="PROSITE" id="PS50893">
    <property type="entry name" value="ABC_TRANSPORTER_2"/>
    <property type="match status" value="1"/>
</dbReference>
<dbReference type="InterPro" id="IPR027417">
    <property type="entry name" value="P-loop_NTPase"/>
</dbReference>
<evidence type="ECO:0000256" key="10">
    <source>
        <dbReference type="SAM" id="Phobius"/>
    </source>
</evidence>
<organism evidence="13 14">
    <name type="scientific">Actinomyces graevenitzii</name>
    <dbReference type="NCBI Taxonomy" id="55565"/>
    <lineage>
        <taxon>Bacteria</taxon>
        <taxon>Bacillati</taxon>
        <taxon>Actinomycetota</taxon>
        <taxon>Actinomycetes</taxon>
        <taxon>Actinomycetales</taxon>
        <taxon>Actinomycetaceae</taxon>
        <taxon>Actinomyces</taxon>
    </lineage>
</organism>
<dbReference type="SUPFAM" id="SSF90123">
    <property type="entry name" value="ABC transporter transmembrane region"/>
    <property type="match status" value="1"/>
</dbReference>
<dbReference type="Gene3D" id="3.40.50.300">
    <property type="entry name" value="P-loop containing nucleotide triphosphate hydrolases"/>
    <property type="match status" value="1"/>
</dbReference>
<sequence>MTTNQDESKAEQTACLCEAQSSACEAQSSVQSSQGAQGSAQSSQGVQGDDPRAAYLAGKRAFKELTAPIRKSMIFAQVLGVLYGALAVAPYVILVQLGQVLLDAARAGVSPDRGEVMDLLMWLISAFGARYGIYFVAVTVTHFADLRFGHIVRSRMVKVLSGAPLAWFTSTNSGTVRKAIQDDTHDVHTVIAHAPVESTAAISAPISLVIYAFIVDWRLGLLSIATIPIYGLIYAWMLRGMGDKTAQMDRHLTRVSATMVEFVSGISVVKAFGTVGRSHQRFTQAAEEYSRFYRDWCDPMLKGSALGQASVSPSLILLISTAGGAALAGTGAVSPVQVITCALIALVIPAAIEVLGTTAWAYQIAGAAALRIVNLLSVNPLPATGTLVPEAADIEIDDVCFSYGPTLALDHVSLRVPEGSITALVGSSGSGKSTLATLVARFADPDQGRIRIGGVDLRDVDPNALYKHVSFVLQDPQLLDISVRENIALGMPEASDEAIWAAAKAACIDDYVRGLPQGLNAVIGQDAHPSGGQAQRIAIARALLVDAPILVLDEATAFTDPEAEADIQAALTRLVQGKTVLVIAHRATSIAGVDQIAILEAGRLIAHGTPEQLADHPYMRRMSAVKGH</sequence>
<gene>
    <name evidence="13" type="ORF">M3I41_09050</name>
</gene>
<dbReference type="KEGG" id="agh:M3I41_09050"/>
<dbReference type="Gene3D" id="1.20.1560.10">
    <property type="entry name" value="ABC transporter type 1, transmembrane domain"/>
    <property type="match status" value="1"/>
</dbReference>
<evidence type="ECO:0000313" key="14">
    <source>
        <dbReference type="Proteomes" id="UP000830236"/>
    </source>
</evidence>
<evidence type="ECO:0000256" key="7">
    <source>
        <dbReference type="ARBA" id="ARBA00022989"/>
    </source>
</evidence>
<feature type="domain" description="ABC transmembrane type-1" evidence="12">
    <location>
        <begin position="78"/>
        <end position="357"/>
    </location>
</feature>
<keyword evidence="6 13" id="KW-0067">ATP-binding</keyword>
<feature type="domain" description="ABC transporter" evidence="11">
    <location>
        <begin position="394"/>
        <end position="626"/>
    </location>
</feature>
<dbReference type="InterPro" id="IPR003593">
    <property type="entry name" value="AAA+_ATPase"/>
</dbReference>
<keyword evidence="4 10" id="KW-0812">Transmembrane</keyword>
<feature type="transmembrane region" description="Helical" evidence="10">
    <location>
        <begin position="119"/>
        <end position="146"/>
    </location>
</feature>
<dbReference type="PANTHER" id="PTHR43394:SF1">
    <property type="entry name" value="ATP-BINDING CASSETTE SUB-FAMILY B MEMBER 10, MITOCHONDRIAL"/>
    <property type="match status" value="1"/>
</dbReference>
<keyword evidence="2" id="KW-0813">Transport</keyword>
<dbReference type="InterPro" id="IPR003439">
    <property type="entry name" value="ABC_transporter-like_ATP-bd"/>
</dbReference>
<dbReference type="SUPFAM" id="SSF52540">
    <property type="entry name" value="P-loop containing nucleoside triphosphate hydrolases"/>
    <property type="match status" value="1"/>
</dbReference>
<feature type="transmembrane region" description="Helical" evidence="10">
    <location>
        <begin position="73"/>
        <end position="93"/>
    </location>
</feature>
<comment type="subcellular location">
    <subcellularLocation>
        <location evidence="1">Cell membrane</location>
        <topology evidence="1">Multi-pass membrane protein</topology>
    </subcellularLocation>
</comment>
<reference evidence="13" key="1">
    <citation type="submission" date="2022-05" db="EMBL/GenBank/DDBJ databases">
        <title>Using nanopore sequencing to obtain complete genomes from saliva samples.</title>
        <authorList>
            <person name="Baker J.L."/>
        </authorList>
    </citation>
    <scope>NUCLEOTIDE SEQUENCE</scope>
    <source>
        <strain evidence="13">JCVI-JB-Ag32</strain>
    </source>
</reference>
<evidence type="ECO:0000259" key="11">
    <source>
        <dbReference type="PROSITE" id="PS50893"/>
    </source>
</evidence>
<evidence type="ECO:0000313" key="13">
    <source>
        <dbReference type="EMBL" id="UQF79694.1"/>
    </source>
</evidence>
<dbReference type="PROSITE" id="PS50929">
    <property type="entry name" value="ABC_TM1F"/>
    <property type="match status" value="1"/>
</dbReference>
<protein>
    <submittedName>
        <fullName evidence="13">ABC transporter ATP-binding protein/permease</fullName>
    </submittedName>
</protein>
<evidence type="ECO:0000259" key="12">
    <source>
        <dbReference type="PROSITE" id="PS50929"/>
    </source>
</evidence>
<evidence type="ECO:0000256" key="1">
    <source>
        <dbReference type="ARBA" id="ARBA00004651"/>
    </source>
</evidence>
<keyword evidence="3" id="KW-1003">Cell membrane</keyword>
<proteinExistence type="inferred from homology"/>
<evidence type="ECO:0000256" key="8">
    <source>
        <dbReference type="ARBA" id="ARBA00023136"/>
    </source>
</evidence>
<dbReference type="InterPro" id="IPR039421">
    <property type="entry name" value="Type_1_exporter"/>
</dbReference>
<dbReference type="EMBL" id="CP097095">
    <property type="protein sequence ID" value="UQF79694.1"/>
    <property type="molecule type" value="Genomic_DNA"/>
</dbReference>
<keyword evidence="8 10" id="KW-0472">Membrane</keyword>
<evidence type="ECO:0000256" key="6">
    <source>
        <dbReference type="ARBA" id="ARBA00022840"/>
    </source>
</evidence>
<accession>A0A9E7DCE1</accession>
<dbReference type="FunFam" id="3.40.50.300:FF:000299">
    <property type="entry name" value="ABC transporter ATP-binding protein/permease"/>
    <property type="match status" value="1"/>
</dbReference>
<keyword evidence="7 10" id="KW-1133">Transmembrane helix</keyword>
<dbReference type="GO" id="GO:0016887">
    <property type="term" value="F:ATP hydrolysis activity"/>
    <property type="evidence" value="ECO:0007669"/>
    <property type="project" value="InterPro"/>
</dbReference>
<feature type="transmembrane region" description="Helical" evidence="10">
    <location>
        <begin position="220"/>
        <end position="238"/>
    </location>
</feature>
<dbReference type="GO" id="GO:0005524">
    <property type="term" value="F:ATP binding"/>
    <property type="evidence" value="ECO:0007669"/>
    <property type="project" value="UniProtKB-KW"/>
</dbReference>
<dbReference type="GO" id="GO:0015421">
    <property type="term" value="F:ABC-type oligopeptide transporter activity"/>
    <property type="evidence" value="ECO:0007669"/>
    <property type="project" value="TreeGrafter"/>
</dbReference>
<dbReference type="Pfam" id="PF00664">
    <property type="entry name" value="ABC_membrane"/>
    <property type="match status" value="1"/>
</dbReference>
<dbReference type="Pfam" id="PF00005">
    <property type="entry name" value="ABC_tran"/>
    <property type="match status" value="1"/>
</dbReference>
<evidence type="ECO:0000256" key="9">
    <source>
        <dbReference type="ARBA" id="ARBA00061644"/>
    </source>
</evidence>
<dbReference type="Proteomes" id="UP000830236">
    <property type="component" value="Chromosome"/>
</dbReference>
<dbReference type="PANTHER" id="PTHR43394">
    <property type="entry name" value="ATP-DEPENDENT PERMEASE MDL1, MITOCHONDRIAL"/>
    <property type="match status" value="1"/>
</dbReference>